<accession>A0A2A2TK94</accession>
<name>A0A2A2TK94_9CYAN</name>
<organism evidence="1 2">
    <name type="scientific">Brunnivagina elsteri CCALA 953</name>
    <dbReference type="NCBI Taxonomy" id="987040"/>
    <lineage>
        <taxon>Bacteria</taxon>
        <taxon>Bacillati</taxon>
        <taxon>Cyanobacteriota</taxon>
        <taxon>Cyanophyceae</taxon>
        <taxon>Nostocales</taxon>
        <taxon>Calotrichaceae</taxon>
        <taxon>Brunnivagina</taxon>
    </lineage>
</organism>
<protein>
    <submittedName>
        <fullName evidence="1">Uncharacterized protein</fullName>
    </submittedName>
</protein>
<reference evidence="1 2" key="1">
    <citation type="submission" date="2017-08" db="EMBL/GenBank/DDBJ databases">
        <title>Draft genome sequence of filamentous cyanobacterium Calothrix elsteri CCALA 953.</title>
        <authorList>
            <person name="Gagunashvili A.N."/>
            <person name="Elster J."/>
            <person name="Andresson O.S."/>
        </authorList>
    </citation>
    <scope>NUCLEOTIDE SEQUENCE [LARGE SCALE GENOMIC DNA]</scope>
    <source>
        <strain evidence="1 2">CCALA 953</strain>
    </source>
</reference>
<proteinExistence type="predicted"/>
<evidence type="ECO:0000313" key="1">
    <source>
        <dbReference type="EMBL" id="PAX57048.1"/>
    </source>
</evidence>
<dbReference type="OrthoDB" id="489708at2"/>
<sequence length="73" mass="8476">MEQLIVRVADKEKAEMLSKILSALDFVNSVELMEDKTTISNNEQDFFALAGLWENRDVTTESIRQKAWREDVK</sequence>
<comment type="caution">
    <text evidence="1">The sequence shown here is derived from an EMBL/GenBank/DDBJ whole genome shotgun (WGS) entry which is preliminary data.</text>
</comment>
<keyword evidence="2" id="KW-1185">Reference proteome</keyword>
<dbReference type="AlphaFoldDB" id="A0A2A2TK94"/>
<evidence type="ECO:0000313" key="2">
    <source>
        <dbReference type="Proteomes" id="UP000218238"/>
    </source>
</evidence>
<dbReference type="EMBL" id="NTFS01000080">
    <property type="protein sequence ID" value="PAX57048.1"/>
    <property type="molecule type" value="Genomic_DNA"/>
</dbReference>
<dbReference type="Proteomes" id="UP000218238">
    <property type="component" value="Unassembled WGS sequence"/>
</dbReference>
<gene>
    <name evidence="1" type="ORF">CK510_09700</name>
</gene>